<dbReference type="Pfam" id="PF01865">
    <property type="entry name" value="PhoU_div"/>
    <property type="match status" value="1"/>
</dbReference>
<dbReference type="AlphaFoldDB" id="A0A1Y4DM48"/>
<evidence type="ECO:0000256" key="1">
    <source>
        <dbReference type="ARBA" id="ARBA00008591"/>
    </source>
</evidence>
<dbReference type="InterPro" id="IPR052912">
    <property type="entry name" value="UPF0111_domain"/>
</dbReference>
<dbReference type="InterPro" id="IPR038078">
    <property type="entry name" value="PhoU-like_sf"/>
</dbReference>
<dbReference type="Gene3D" id="1.20.58.220">
    <property type="entry name" value="Phosphate transport system protein phou homolog 2, domain 2"/>
    <property type="match status" value="1"/>
</dbReference>
<comment type="caution">
    <text evidence="2">The sequence shown here is derived from an EMBL/GenBank/DDBJ whole genome shotgun (WGS) entry which is preliminary data.</text>
</comment>
<reference evidence="3" key="1">
    <citation type="submission" date="2017-04" db="EMBL/GenBank/DDBJ databases">
        <title>Function of individual gut microbiota members based on whole genome sequencing of pure cultures obtained from chicken caecum.</title>
        <authorList>
            <person name="Medvecky M."/>
            <person name="Cejkova D."/>
            <person name="Polansky O."/>
            <person name="Karasova D."/>
            <person name="Kubasova T."/>
            <person name="Cizek A."/>
            <person name="Rychlik I."/>
        </authorList>
    </citation>
    <scope>NUCLEOTIDE SEQUENCE [LARGE SCALE GENOMIC DNA]</scope>
    <source>
        <strain evidence="3">An273</strain>
    </source>
</reference>
<accession>A0A1Y4DM48</accession>
<name>A0A1Y4DM48_9BACT</name>
<comment type="similarity">
    <text evidence="1">Belongs to the UPF0111 family.</text>
</comment>
<evidence type="ECO:0008006" key="4">
    <source>
        <dbReference type="Google" id="ProtNLM"/>
    </source>
</evidence>
<proteinExistence type="inferred from homology"/>
<evidence type="ECO:0000313" key="3">
    <source>
        <dbReference type="Proteomes" id="UP000196368"/>
    </source>
</evidence>
<gene>
    <name evidence="2" type="ORF">B5F75_04565</name>
</gene>
<protein>
    <recommendedName>
        <fullName evidence="4">Phosphate transport regulator</fullName>
    </recommendedName>
</protein>
<keyword evidence="3" id="KW-1185">Reference proteome</keyword>
<dbReference type="InterPro" id="IPR018445">
    <property type="entry name" value="Put_Phosphate_transp_reg"/>
</dbReference>
<evidence type="ECO:0000313" key="2">
    <source>
        <dbReference type="EMBL" id="OUO56471.1"/>
    </source>
</evidence>
<dbReference type="RefSeq" id="WP_087288413.1">
    <property type="nucleotide sequence ID" value="NZ_NFJD01000003.1"/>
</dbReference>
<sequence length="205" mass="23702">MFLPKEVKFFDLFDKQAENIVRAAAFYKKLVDNGDFTPENVREMHELEHYGDELTHTTINTLNETFITPFDREDILALANRLDDIVDGIYLISNRFHLYKIQKPTEFSRKLAATIESTTKALQKALASLRSNKNMKETLHQCVEINRLENEGDVLRDEAISSLFENEKDPLMVIKHKELYELAELVTDSCEHVANLVESILVKNN</sequence>
<dbReference type="EMBL" id="NFJD01000003">
    <property type="protein sequence ID" value="OUO56471.1"/>
    <property type="molecule type" value="Genomic_DNA"/>
</dbReference>
<dbReference type="PANTHER" id="PTHR37298">
    <property type="entry name" value="UPF0111 PROTEIN YKAA"/>
    <property type="match status" value="1"/>
</dbReference>
<dbReference type="PANTHER" id="PTHR37298:SF1">
    <property type="entry name" value="UPF0111 PROTEIN YKAA"/>
    <property type="match status" value="1"/>
</dbReference>
<organism evidence="2 3">
    <name type="scientific">Candidatus Avelusimicrobium gallicola</name>
    <dbReference type="NCBI Taxonomy" id="2562704"/>
    <lineage>
        <taxon>Bacteria</taxon>
        <taxon>Pseudomonadati</taxon>
        <taxon>Elusimicrobiota</taxon>
        <taxon>Elusimicrobia</taxon>
        <taxon>Elusimicrobiales</taxon>
        <taxon>Elusimicrobiaceae</taxon>
        <taxon>Candidatus Avelusimicrobium</taxon>
    </lineage>
</organism>
<dbReference type="OrthoDB" id="9797568at2"/>
<dbReference type="Proteomes" id="UP000196368">
    <property type="component" value="Unassembled WGS sequence"/>
</dbReference>